<dbReference type="GO" id="GO:0005840">
    <property type="term" value="C:ribosome"/>
    <property type="evidence" value="ECO:0007669"/>
    <property type="project" value="UniProtKB-KW"/>
</dbReference>
<dbReference type="EMBL" id="GBHO01023437">
    <property type="protein sequence ID" value="JAG20167.1"/>
    <property type="molecule type" value="Transcribed_RNA"/>
</dbReference>
<proteinExistence type="predicted"/>
<name>A0A0A9XHH9_LYGHE</name>
<dbReference type="AlphaFoldDB" id="A0A0A9XHH9"/>
<accession>A0A0A9XHH9</accession>
<reference evidence="2" key="1">
    <citation type="journal article" date="2014" name="PLoS ONE">
        <title>Transcriptome-Based Identification of ABC Transporters in the Western Tarnished Plant Bug Lygus hesperus.</title>
        <authorList>
            <person name="Hull J.J."/>
            <person name="Chaney K."/>
            <person name="Geib S.M."/>
            <person name="Fabrick J.A."/>
            <person name="Brent C.S."/>
            <person name="Walsh D."/>
            <person name="Lavine L.C."/>
        </authorList>
    </citation>
    <scope>NUCLEOTIDE SEQUENCE</scope>
</reference>
<keyword evidence="2" id="KW-0689">Ribosomal protein</keyword>
<reference evidence="2" key="2">
    <citation type="submission" date="2014-07" db="EMBL/GenBank/DDBJ databases">
        <authorList>
            <person name="Hull J."/>
        </authorList>
    </citation>
    <scope>NUCLEOTIDE SEQUENCE</scope>
</reference>
<feature type="non-terminal residue" evidence="2">
    <location>
        <position position="148"/>
    </location>
</feature>
<feature type="region of interest" description="Disordered" evidence="1">
    <location>
        <begin position="66"/>
        <end position="92"/>
    </location>
</feature>
<gene>
    <name evidence="2" type="primary">rplB</name>
    <name evidence="2" type="ORF">CM83_4445</name>
</gene>
<evidence type="ECO:0000313" key="2">
    <source>
        <dbReference type="EMBL" id="JAG20167.1"/>
    </source>
</evidence>
<feature type="non-terminal residue" evidence="2">
    <location>
        <position position="1"/>
    </location>
</feature>
<keyword evidence="2" id="KW-0687">Ribonucleoprotein</keyword>
<sequence>HRETTYLPPPILLPFQYSRALPLHSEHRPETGMMMMLRRNELLVLVCIFLHSDALPQFQAARSKTTVEAAPMAPEEEPNEVAEKEGRDDEPSCQQLKAMWRFSKRQSRAPEITNEIPTYRDPFAINVWDDYARPRSAGRVGFPYPRRQ</sequence>
<organism evidence="2">
    <name type="scientific">Lygus hesperus</name>
    <name type="common">Western plant bug</name>
    <dbReference type="NCBI Taxonomy" id="30085"/>
    <lineage>
        <taxon>Eukaryota</taxon>
        <taxon>Metazoa</taxon>
        <taxon>Ecdysozoa</taxon>
        <taxon>Arthropoda</taxon>
        <taxon>Hexapoda</taxon>
        <taxon>Insecta</taxon>
        <taxon>Pterygota</taxon>
        <taxon>Neoptera</taxon>
        <taxon>Paraneoptera</taxon>
        <taxon>Hemiptera</taxon>
        <taxon>Heteroptera</taxon>
        <taxon>Panheteroptera</taxon>
        <taxon>Cimicomorpha</taxon>
        <taxon>Miridae</taxon>
        <taxon>Mirini</taxon>
        <taxon>Lygus</taxon>
    </lineage>
</organism>
<protein>
    <submittedName>
        <fullName evidence="2">50S ribosomal protein L2</fullName>
    </submittedName>
</protein>
<feature type="compositionally biased region" description="Basic and acidic residues" evidence="1">
    <location>
        <begin position="81"/>
        <end position="90"/>
    </location>
</feature>
<evidence type="ECO:0000256" key="1">
    <source>
        <dbReference type="SAM" id="MobiDB-lite"/>
    </source>
</evidence>